<comment type="caution">
    <text evidence="3">The sequence shown here is derived from an EMBL/GenBank/DDBJ whole genome shotgun (WGS) entry which is preliminary data.</text>
</comment>
<dbReference type="InterPro" id="IPR050902">
    <property type="entry name" value="ABC_Transporter_SBP"/>
</dbReference>
<dbReference type="OrthoDB" id="9775594at2"/>
<name>A0A964T8H8_9HYPH</name>
<protein>
    <submittedName>
        <fullName evidence="3">Iron ABC transporter substrate-binding protein</fullName>
    </submittedName>
</protein>
<dbReference type="AlphaFoldDB" id="A0A964T8H8"/>
<evidence type="ECO:0000259" key="2">
    <source>
        <dbReference type="PROSITE" id="PS50983"/>
    </source>
</evidence>
<dbReference type="PANTHER" id="PTHR30535">
    <property type="entry name" value="VITAMIN B12-BINDING PROTEIN"/>
    <property type="match status" value="1"/>
</dbReference>
<reference evidence="3" key="1">
    <citation type="submission" date="2019-03" db="EMBL/GenBank/DDBJ databases">
        <title>Afifella sp. nov., isolated from activated sludge.</title>
        <authorList>
            <person name="Li Q."/>
            <person name="Liu Y."/>
        </authorList>
    </citation>
    <scope>NUCLEOTIDE SEQUENCE</scope>
    <source>
        <strain evidence="3">L72</strain>
    </source>
</reference>
<gene>
    <name evidence="3" type="ORF">E4O86_22500</name>
</gene>
<evidence type="ECO:0000313" key="4">
    <source>
        <dbReference type="Proteomes" id="UP000773614"/>
    </source>
</evidence>
<feature type="signal peptide" evidence="1">
    <location>
        <begin position="1"/>
        <end position="27"/>
    </location>
</feature>
<dbReference type="Gene3D" id="1.20.58.2180">
    <property type="match status" value="1"/>
</dbReference>
<evidence type="ECO:0000256" key="1">
    <source>
        <dbReference type="SAM" id="SignalP"/>
    </source>
</evidence>
<feature type="domain" description="Fe/B12 periplasmic-binding" evidence="2">
    <location>
        <begin position="46"/>
        <end position="313"/>
    </location>
</feature>
<dbReference type="GO" id="GO:0071281">
    <property type="term" value="P:cellular response to iron ion"/>
    <property type="evidence" value="ECO:0007669"/>
    <property type="project" value="TreeGrafter"/>
</dbReference>
<accession>A0A964T8H8</accession>
<dbReference type="SUPFAM" id="SSF53807">
    <property type="entry name" value="Helical backbone' metal receptor"/>
    <property type="match status" value="1"/>
</dbReference>
<organism evidence="3 4">
    <name type="scientific">Propylenella binzhouense</name>
    <dbReference type="NCBI Taxonomy" id="2555902"/>
    <lineage>
        <taxon>Bacteria</taxon>
        <taxon>Pseudomonadati</taxon>
        <taxon>Pseudomonadota</taxon>
        <taxon>Alphaproteobacteria</taxon>
        <taxon>Hyphomicrobiales</taxon>
        <taxon>Propylenellaceae</taxon>
        <taxon>Propylenella</taxon>
    </lineage>
</organism>
<dbReference type="RefSeq" id="WP_161142789.1">
    <property type="nucleotide sequence ID" value="NZ_SPKJ01000181.1"/>
</dbReference>
<dbReference type="EMBL" id="SPKJ01000181">
    <property type="protein sequence ID" value="MYZ50473.1"/>
    <property type="molecule type" value="Genomic_DNA"/>
</dbReference>
<dbReference type="Proteomes" id="UP000773614">
    <property type="component" value="Unassembled WGS sequence"/>
</dbReference>
<sequence length="348" mass="37133">MTGRLLRVLGAPLAALLVALTLTRAPAAEITDAAGRAVRVPDVVERVFAAGPPASIVLFTLAPGKLLGWTRALPPAAAAYLPERFRDLPVHGRLTGRGNDINLETVLKLRPDLVVDIGSVGATYASLADRVEAQTGVPALLLGGRLEELPDTYRLLGRILRVEARGEALAAAIESMLGEAARRIASVPPDARPRVYYARGPEGLDTALAGSINVEALDVVGARNVAGASAGGNGLASVSLEQVLAWNPQVIVTVDPVFAAKVGDDPLWSTVAAVRSGRVYLAPQYPFPWVDFPPSVNRVIGVRWLAAILYPDLFPEPLEDLTRSFYALFYQTELGDEDLARLLYRRPG</sequence>
<keyword evidence="4" id="KW-1185">Reference proteome</keyword>
<feature type="chain" id="PRO_5038087892" evidence="1">
    <location>
        <begin position="28"/>
        <end position="348"/>
    </location>
</feature>
<dbReference type="PANTHER" id="PTHR30535:SF34">
    <property type="entry name" value="MOLYBDATE-BINDING PROTEIN MOLA"/>
    <property type="match status" value="1"/>
</dbReference>
<evidence type="ECO:0000313" key="3">
    <source>
        <dbReference type="EMBL" id="MYZ50473.1"/>
    </source>
</evidence>
<dbReference type="PROSITE" id="PS50983">
    <property type="entry name" value="FE_B12_PBP"/>
    <property type="match status" value="1"/>
</dbReference>
<keyword evidence="1" id="KW-0732">Signal</keyword>
<dbReference type="Pfam" id="PF01497">
    <property type="entry name" value="Peripla_BP_2"/>
    <property type="match status" value="1"/>
</dbReference>
<proteinExistence type="predicted"/>
<dbReference type="Gene3D" id="3.40.50.1980">
    <property type="entry name" value="Nitrogenase molybdenum iron protein domain"/>
    <property type="match status" value="2"/>
</dbReference>
<dbReference type="InterPro" id="IPR002491">
    <property type="entry name" value="ABC_transptr_periplasmic_BD"/>
</dbReference>